<keyword evidence="3" id="KW-0315">Glutamine amidotransferase</keyword>
<dbReference type="NCBIfam" id="TIGR01382">
    <property type="entry name" value="PfpI"/>
    <property type="match status" value="1"/>
</dbReference>
<dbReference type="InterPro" id="IPR002818">
    <property type="entry name" value="DJ-1/PfpI"/>
</dbReference>
<dbReference type="PANTHER" id="PTHR42733:SF12">
    <property type="entry name" value="PROTEINASE"/>
    <property type="match status" value="1"/>
</dbReference>
<name>A0ABT4TGZ6_9ACTN</name>
<dbReference type="InterPro" id="IPR029062">
    <property type="entry name" value="Class_I_gatase-like"/>
</dbReference>
<dbReference type="CDD" id="cd03134">
    <property type="entry name" value="GATase1_PfpI_like"/>
    <property type="match status" value="1"/>
</dbReference>
<reference evidence="3" key="1">
    <citation type="submission" date="2023-01" db="EMBL/GenBank/DDBJ databases">
        <title>Draft genome sequence of Nocardiopsis sp. LSu2-4 isolated from halophytes.</title>
        <authorList>
            <person name="Duangmal K."/>
            <person name="Chantavorakit T."/>
        </authorList>
    </citation>
    <scope>NUCLEOTIDE SEQUENCE</scope>
    <source>
        <strain evidence="3">LSu2-4</strain>
    </source>
</reference>
<comment type="caution">
    <text evidence="3">The sequence shown here is derived from an EMBL/GenBank/DDBJ whole genome shotgun (WGS) entry which is preliminary data.</text>
</comment>
<gene>
    <name evidence="3" type="ORF">O4U47_05520</name>
</gene>
<dbReference type="Proteomes" id="UP001165685">
    <property type="component" value="Unassembled WGS sequence"/>
</dbReference>
<evidence type="ECO:0000313" key="3">
    <source>
        <dbReference type="EMBL" id="MDA2803962.1"/>
    </source>
</evidence>
<proteinExistence type="inferred from homology"/>
<dbReference type="Gene3D" id="3.40.50.880">
    <property type="match status" value="1"/>
</dbReference>
<dbReference type="RefSeq" id="WP_270676450.1">
    <property type="nucleotide sequence ID" value="NZ_JAQFWP010000007.1"/>
</dbReference>
<dbReference type="PANTHER" id="PTHR42733">
    <property type="entry name" value="DJ-1 PROTEIN"/>
    <property type="match status" value="1"/>
</dbReference>
<comment type="similarity">
    <text evidence="1">Belongs to the peptidase C56 family.</text>
</comment>
<evidence type="ECO:0000256" key="1">
    <source>
        <dbReference type="ARBA" id="ARBA00008542"/>
    </source>
</evidence>
<dbReference type="InterPro" id="IPR006286">
    <property type="entry name" value="C56_PfpI-like"/>
</dbReference>
<evidence type="ECO:0000313" key="4">
    <source>
        <dbReference type="Proteomes" id="UP001165685"/>
    </source>
</evidence>
<feature type="domain" description="DJ-1/PfpI" evidence="2">
    <location>
        <begin position="9"/>
        <end position="176"/>
    </location>
</feature>
<sequence length="181" mass="19295">MTGELEGCTVAVLATDGVEQVELERPRRALEEAGARVELVSVVPGPVQAMNGDIDHGDTFSVDRRVTGADPADYDGLVVPGGTINPDRLRIVPEAVEFVRAFAASGRPIGAICHGPWILAEAGVARGRAVTSYPSIRTDLRNAGAEVLDKEVVTDRAVTTSRDPGDLDAFCERIVQEIARY</sequence>
<dbReference type="PROSITE" id="PS51276">
    <property type="entry name" value="PEPTIDASE_C56_PFPI"/>
    <property type="match status" value="1"/>
</dbReference>
<evidence type="ECO:0000259" key="2">
    <source>
        <dbReference type="Pfam" id="PF01965"/>
    </source>
</evidence>
<protein>
    <submittedName>
        <fullName evidence="3">Type 1 glutamine amidotransferase</fullName>
    </submittedName>
</protein>
<keyword evidence="4" id="KW-1185">Reference proteome</keyword>
<accession>A0ABT4TGZ6</accession>
<dbReference type="Pfam" id="PF01965">
    <property type="entry name" value="DJ-1_PfpI"/>
    <property type="match status" value="1"/>
</dbReference>
<organism evidence="3 4">
    <name type="scientific">Nocardiopsis suaedae</name>
    <dbReference type="NCBI Taxonomy" id="3018444"/>
    <lineage>
        <taxon>Bacteria</taxon>
        <taxon>Bacillati</taxon>
        <taxon>Actinomycetota</taxon>
        <taxon>Actinomycetes</taxon>
        <taxon>Streptosporangiales</taxon>
        <taxon>Nocardiopsidaceae</taxon>
        <taxon>Nocardiopsis</taxon>
    </lineage>
</organism>
<dbReference type="EMBL" id="JAQFWP010000007">
    <property type="protein sequence ID" value="MDA2803962.1"/>
    <property type="molecule type" value="Genomic_DNA"/>
</dbReference>
<dbReference type="SUPFAM" id="SSF52317">
    <property type="entry name" value="Class I glutamine amidotransferase-like"/>
    <property type="match status" value="1"/>
</dbReference>